<name>A0A1H9I7B5_9FLAO</name>
<keyword evidence="2" id="KW-1185">Reference proteome</keyword>
<dbReference type="Gene3D" id="3.40.50.150">
    <property type="entry name" value="Vaccinia Virus protein VP39"/>
    <property type="match status" value="1"/>
</dbReference>
<protein>
    <recommendedName>
        <fullName evidence="3">Methyltransferase domain-containing protein</fullName>
    </recommendedName>
</protein>
<sequence length="258" mass="30290">MNCYIYKRNLIQLFYIFIMFEDYPKKRLPLSKEIENIYIKHYKSNRNGSTAASGIAKKMEQWLHKKVSEDVDKIHSKKTLEIGAGTLNQLKYEKSSHYDIIEPFEALYKDSPFLKDISTIYEDIDDIDLEKKYDRITSVATFEHILDLPKVVAKSCLLMEYNGTLRTSIPNEGTFLWTLGWKLTTSIEFKLKYGLDYSNLMKHEHVNNANDVDEILNYFYGTNICKVFGISKNIGFYRFYESKNPNIERAKAYLKSIK</sequence>
<reference evidence="1 2" key="1">
    <citation type="submission" date="2016-10" db="EMBL/GenBank/DDBJ databases">
        <authorList>
            <person name="de Groot N.N."/>
        </authorList>
    </citation>
    <scope>NUCLEOTIDE SEQUENCE [LARGE SCALE GENOMIC DNA]</scope>
    <source>
        <strain evidence="1 2">DSM 21035</strain>
    </source>
</reference>
<organism evidence="1 2">
    <name type="scientific">Hyunsoonleella jejuensis</name>
    <dbReference type="NCBI Taxonomy" id="419940"/>
    <lineage>
        <taxon>Bacteria</taxon>
        <taxon>Pseudomonadati</taxon>
        <taxon>Bacteroidota</taxon>
        <taxon>Flavobacteriia</taxon>
        <taxon>Flavobacteriales</taxon>
        <taxon>Flavobacteriaceae</taxon>
    </lineage>
</organism>
<evidence type="ECO:0000313" key="1">
    <source>
        <dbReference type="EMBL" id="SEQ70581.1"/>
    </source>
</evidence>
<accession>A0A1H9I7B5</accession>
<dbReference type="STRING" id="419940.SAMN05421824_2091"/>
<evidence type="ECO:0008006" key="3">
    <source>
        <dbReference type="Google" id="ProtNLM"/>
    </source>
</evidence>
<dbReference type="SUPFAM" id="SSF53335">
    <property type="entry name" value="S-adenosyl-L-methionine-dependent methyltransferases"/>
    <property type="match status" value="1"/>
</dbReference>
<dbReference type="AlphaFoldDB" id="A0A1H9I7B5"/>
<gene>
    <name evidence="1" type="ORF">SAMN05421824_2091</name>
</gene>
<dbReference type="Proteomes" id="UP000198999">
    <property type="component" value="Unassembled WGS sequence"/>
</dbReference>
<dbReference type="RefSeq" id="WP_177176584.1">
    <property type="nucleotide sequence ID" value="NZ_FOFN01000003.1"/>
</dbReference>
<evidence type="ECO:0000313" key="2">
    <source>
        <dbReference type="Proteomes" id="UP000198999"/>
    </source>
</evidence>
<proteinExistence type="predicted"/>
<dbReference type="EMBL" id="FOFN01000003">
    <property type="protein sequence ID" value="SEQ70581.1"/>
    <property type="molecule type" value="Genomic_DNA"/>
</dbReference>
<dbReference type="InterPro" id="IPR029063">
    <property type="entry name" value="SAM-dependent_MTases_sf"/>
</dbReference>